<feature type="transmembrane region" description="Helical" evidence="7">
    <location>
        <begin position="566"/>
        <end position="589"/>
    </location>
</feature>
<dbReference type="Proteomes" id="UP000466442">
    <property type="component" value="Linkage Group LG12"/>
</dbReference>
<dbReference type="InterPro" id="IPR003593">
    <property type="entry name" value="AAA+_ATPase"/>
</dbReference>
<evidence type="ECO:0000313" key="9">
    <source>
        <dbReference type="EMBL" id="KAF6202475.1"/>
    </source>
</evidence>
<dbReference type="GO" id="GO:0016887">
    <property type="term" value="F:ATP hydrolysis activity"/>
    <property type="evidence" value="ECO:0007669"/>
    <property type="project" value="InterPro"/>
</dbReference>
<dbReference type="PANTHER" id="PTHR43038">
    <property type="entry name" value="ATP-BINDING CASSETTE, SUB-FAMILY H, MEMBER 1"/>
    <property type="match status" value="1"/>
</dbReference>
<evidence type="ECO:0000256" key="7">
    <source>
        <dbReference type="SAM" id="Phobius"/>
    </source>
</evidence>
<organism evidence="9 10">
    <name type="scientific">Apolygus lucorum</name>
    <name type="common">Small green plant bug</name>
    <name type="synonym">Lygocoris lucorum</name>
    <dbReference type="NCBI Taxonomy" id="248454"/>
    <lineage>
        <taxon>Eukaryota</taxon>
        <taxon>Metazoa</taxon>
        <taxon>Ecdysozoa</taxon>
        <taxon>Arthropoda</taxon>
        <taxon>Hexapoda</taxon>
        <taxon>Insecta</taxon>
        <taxon>Pterygota</taxon>
        <taxon>Neoptera</taxon>
        <taxon>Paraneoptera</taxon>
        <taxon>Hemiptera</taxon>
        <taxon>Heteroptera</taxon>
        <taxon>Panheteroptera</taxon>
        <taxon>Cimicomorpha</taxon>
        <taxon>Miridae</taxon>
        <taxon>Mirini</taxon>
        <taxon>Apolygus</taxon>
    </lineage>
</organism>
<feature type="transmembrane region" description="Helical" evidence="7">
    <location>
        <begin position="601"/>
        <end position="620"/>
    </location>
</feature>
<evidence type="ECO:0000259" key="8">
    <source>
        <dbReference type="PROSITE" id="PS50893"/>
    </source>
</evidence>
<dbReference type="CDD" id="cd03230">
    <property type="entry name" value="ABC_DR_subfamily_A"/>
    <property type="match status" value="1"/>
</dbReference>
<feature type="transmembrane region" description="Helical" evidence="7">
    <location>
        <begin position="489"/>
        <end position="513"/>
    </location>
</feature>
<accession>A0A8S9X4F9</accession>
<reference evidence="9" key="1">
    <citation type="journal article" date="2021" name="Mol. Ecol. Resour.">
        <title>Apolygus lucorum genome provides insights into omnivorousness and mesophyll feeding.</title>
        <authorList>
            <person name="Liu Y."/>
            <person name="Liu H."/>
            <person name="Wang H."/>
            <person name="Huang T."/>
            <person name="Liu B."/>
            <person name="Yang B."/>
            <person name="Yin L."/>
            <person name="Li B."/>
            <person name="Zhang Y."/>
            <person name="Zhang S."/>
            <person name="Jiang F."/>
            <person name="Zhang X."/>
            <person name="Ren Y."/>
            <person name="Wang B."/>
            <person name="Wang S."/>
            <person name="Lu Y."/>
            <person name="Wu K."/>
            <person name="Fan W."/>
            <person name="Wang G."/>
        </authorList>
    </citation>
    <scope>NUCLEOTIDE SEQUENCE</scope>
    <source>
        <strain evidence="9">12Hb</strain>
    </source>
</reference>
<dbReference type="GO" id="GO:0016020">
    <property type="term" value="C:membrane"/>
    <property type="evidence" value="ECO:0007669"/>
    <property type="project" value="UniProtKB-SubCell"/>
</dbReference>
<dbReference type="GO" id="GO:0005524">
    <property type="term" value="F:ATP binding"/>
    <property type="evidence" value="ECO:0007669"/>
    <property type="project" value="UniProtKB-KW"/>
</dbReference>
<dbReference type="AlphaFoldDB" id="A0A8S9X4F9"/>
<dbReference type="SMART" id="SM00382">
    <property type="entry name" value="AAA"/>
    <property type="match status" value="1"/>
</dbReference>
<comment type="subcellular location">
    <subcellularLocation>
        <location evidence="1">Membrane</location>
        <topology evidence="1">Multi-pass membrane protein</topology>
    </subcellularLocation>
</comment>
<comment type="caution">
    <text evidence="9">The sequence shown here is derived from an EMBL/GenBank/DDBJ whole genome shotgun (WGS) entry which is preliminary data.</text>
</comment>
<evidence type="ECO:0000256" key="4">
    <source>
        <dbReference type="ARBA" id="ARBA00022840"/>
    </source>
</evidence>
<dbReference type="PROSITE" id="PS50893">
    <property type="entry name" value="ABC_TRANSPORTER_2"/>
    <property type="match status" value="1"/>
</dbReference>
<evidence type="ECO:0000256" key="5">
    <source>
        <dbReference type="ARBA" id="ARBA00022989"/>
    </source>
</evidence>
<dbReference type="GO" id="GO:0140359">
    <property type="term" value="F:ABC-type transporter activity"/>
    <property type="evidence" value="ECO:0007669"/>
    <property type="project" value="InterPro"/>
</dbReference>
<keyword evidence="2 7" id="KW-0812">Transmembrane</keyword>
<evidence type="ECO:0000256" key="2">
    <source>
        <dbReference type="ARBA" id="ARBA00022692"/>
    </source>
</evidence>
<dbReference type="InterPro" id="IPR027417">
    <property type="entry name" value="P-loop_NTPase"/>
</dbReference>
<dbReference type="OrthoDB" id="10255969at2759"/>
<keyword evidence="6 7" id="KW-0472">Membrane</keyword>
<dbReference type="PANTHER" id="PTHR43038:SF3">
    <property type="entry name" value="ABC TRANSPORTER G FAMILY MEMBER 20 ISOFORM X1"/>
    <property type="match status" value="1"/>
</dbReference>
<dbReference type="SUPFAM" id="SSF52540">
    <property type="entry name" value="P-loop containing nucleoside triphosphate hydrolases"/>
    <property type="match status" value="1"/>
</dbReference>
<keyword evidence="3" id="KW-0547">Nucleotide-binding</keyword>
<evidence type="ECO:0000256" key="6">
    <source>
        <dbReference type="ARBA" id="ARBA00023136"/>
    </source>
</evidence>
<dbReference type="EMBL" id="WIXP02000012">
    <property type="protein sequence ID" value="KAF6202475.1"/>
    <property type="molecule type" value="Genomic_DNA"/>
</dbReference>
<dbReference type="Pfam" id="PF00005">
    <property type="entry name" value="ABC_tran"/>
    <property type="match status" value="1"/>
</dbReference>
<feature type="domain" description="ABC transporter" evidence="8">
    <location>
        <begin position="15"/>
        <end position="237"/>
    </location>
</feature>
<keyword evidence="4" id="KW-0067">ATP-binding</keyword>
<keyword evidence="10" id="KW-1185">Reference proteome</keyword>
<keyword evidence="5 7" id="KW-1133">Transmembrane helix</keyword>
<proteinExistence type="predicted"/>
<evidence type="ECO:0000256" key="3">
    <source>
        <dbReference type="ARBA" id="ARBA00022741"/>
    </source>
</evidence>
<dbReference type="InterPro" id="IPR013525">
    <property type="entry name" value="ABC2_TM"/>
</dbReference>
<dbReference type="Gene3D" id="3.40.50.300">
    <property type="entry name" value="P-loop containing nucleotide triphosphate hydrolases"/>
    <property type="match status" value="1"/>
</dbReference>
<feature type="transmembrane region" description="Helical" evidence="7">
    <location>
        <begin position="658"/>
        <end position="682"/>
    </location>
</feature>
<gene>
    <name evidence="9" type="ORF">GE061_004876</name>
</gene>
<name>A0A8S9X4F9_APOLU</name>
<feature type="transmembrane region" description="Helical" evidence="7">
    <location>
        <begin position="534"/>
        <end position="560"/>
    </location>
</feature>
<dbReference type="InterPro" id="IPR003439">
    <property type="entry name" value="ABC_transporter-like_ATP-bd"/>
</dbReference>
<evidence type="ECO:0000313" key="10">
    <source>
        <dbReference type="Proteomes" id="UP000466442"/>
    </source>
</evidence>
<sequence length="690" mass="77471">MMGECEPPPGSAGAVVVRGAYKRYTSSAVVLNGLNMTVERGTVYGFLGPSGCGKTTLLSCIVGRNSLDAGSISLMVKSRSNIGYMPQELALSKEFRIAETMSYYGHLYGMDSAVLKKRKEELYALLDLPSEEKVIEKLSGGQQRRTSLCVALLHDPELLILDEPTCGVDPLLSHSIWQHLMALSRNYKKTIIITTHYIEEARQADRIGLMRGGEILAENSPAQLMVSNGCDNLEKVFLLLSQKQAITYDNSKIVKEYPKPKSKPSPPIKPRRTISWGHVYSHIVKSYYWLAANKPIVGFLMMLPIVQCFLFQLTVGRDPDELQMGFINGEVTNWKENCFDFANETCYLDYGFASCKFLDTLTRRNVKLVEYPDELSARNAVRQNAVWGFLRINSNYTAALRDRVFNSRIEVLELSEEDAPDMGVSDVKVWLDMSNQYIGYLLQRNLYFAYQDFYRDVHLSCDINPDVAKIPIKWEDAIYGSNSPTFSEFAVPAILQLFEFYLPMMFTVGAILMEKREGLLERSLISGMTLPEVLVGHAIVQFLVLAVQTLFMMLVLYVAFDNVIRGSAALALALLALVGLCGMCYGIFVSAICDSDQAATYMGLGSFFPLAMLSGMVWPFEGMHWTLRSVGWLLPLTMTTESYRSIAQRGWSLSHHMVYGGFISSLGWSIFFILATYFVIVVNKSIRLLK</sequence>
<dbReference type="Pfam" id="PF12698">
    <property type="entry name" value="ABC2_membrane_3"/>
    <property type="match status" value="1"/>
</dbReference>
<evidence type="ECO:0000256" key="1">
    <source>
        <dbReference type="ARBA" id="ARBA00004141"/>
    </source>
</evidence>
<protein>
    <recommendedName>
        <fullName evidence="8">ABC transporter domain-containing protein</fullName>
    </recommendedName>
</protein>